<name>F4QSE2_9CAUL</name>
<dbReference type="InterPro" id="IPR001387">
    <property type="entry name" value="Cro/C1-type_HTH"/>
</dbReference>
<accession>F4QSE2</accession>
<sequence>MMTHQDTAPRLAPSKDQTEAHPIDLHVGERVRLKRKELGITQPALATQLKVSFQQLQKYERGFNRISASKLYEIAGALDVPIGYFFDGAKGTAAAASPKVPVVPETLTAEEARLLEDFRRLKPEGRKFVTNAVRRLAAQKAVRQWRDAGALT</sequence>
<protein>
    <submittedName>
        <fullName evidence="3">Helix-turn-helix family protein</fullName>
    </submittedName>
</protein>
<dbReference type="AlphaFoldDB" id="F4QSE2"/>
<dbReference type="HOGENOM" id="CLU_066192_26_0_5"/>
<evidence type="ECO:0000256" key="1">
    <source>
        <dbReference type="SAM" id="MobiDB-lite"/>
    </source>
</evidence>
<organism evidence="3 4">
    <name type="scientific">Asticcacaulis biprosthecium C19</name>
    <dbReference type="NCBI Taxonomy" id="715226"/>
    <lineage>
        <taxon>Bacteria</taxon>
        <taxon>Pseudomonadati</taxon>
        <taxon>Pseudomonadota</taxon>
        <taxon>Alphaproteobacteria</taxon>
        <taxon>Caulobacterales</taxon>
        <taxon>Caulobacteraceae</taxon>
        <taxon>Asticcacaulis</taxon>
    </lineage>
</organism>
<evidence type="ECO:0000313" key="4">
    <source>
        <dbReference type="Proteomes" id="UP000006512"/>
    </source>
</evidence>
<dbReference type="Gene3D" id="1.10.260.40">
    <property type="entry name" value="lambda repressor-like DNA-binding domains"/>
    <property type="match status" value="1"/>
</dbReference>
<dbReference type="EMBL" id="GL883080">
    <property type="protein sequence ID" value="EGF89662.1"/>
    <property type="molecule type" value="Genomic_DNA"/>
</dbReference>
<dbReference type="SUPFAM" id="SSF47413">
    <property type="entry name" value="lambda repressor-like DNA-binding domains"/>
    <property type="match status" value="1"/>
</dbReference>
<dbReference type="CDD" id="cd00093">
    <property type="entry name" value="HTH_XRE"/>
    <property type="match status" value="1"/>
</dbReference>
<keyword evidence="4" id="KW-1185">Reference proteome</keyword>
<dbReference type="PROSITE" id="PS50943">
    <property type="entry name" value="HTH_CROC1"/>
    <property type="match status" value="1"/>
</dbReference>
<gene>
    <name evidence="3" type="ORF">ABI_40850</name>
</gene>
<dbReference type="RefSeq" id="WP_006274857.1">
    <property type="nucleotide sequence ID" value="NZ_GL883080.1"/>
</dbReference>
<evidence type="ECO:0000259" key="2">
    <source>
        <dbReference type="PROSITE" id="PS50943"/>
    </source>
</evidence>
<feature type="domain" description="HTH cro/C1-type" evidence="2">
    <location>
        <begin position="31"/>
        <end position="85"/>
    </location>
</feature>
<dbReference type="eggNOG" id="COG1396">
    <property type="taxonomic scope" value="Bacteria"/>
</dbReference>
<dbReference type="Proteomes" id="UP000006512">
    <property type="component" value="Unassembled WGS sequence"/>
</dbReference>
<dbReference type="InterPro" id="IPR010982">
    <property type="entry name" value="Lambda_DNA-bd_dom_sf"/>
</dbReference>
<dbReference type="Pfam" id="PF01381">
    <property type="entry name" value="HTH_3"/>
    <property type="match status" value="1"/>
</dbReference>
<feature type="region of interest" description="Disordered" evidence="1">
    <location>
        <begin position="1"/>
        <end position="25"/>
    </location>
</feature>
<dbReference type="GO" id="GO:0003677">
    <property type="term" value="F:DNA binding"/>
    <property type="evidence" value="ECO:0007669"/>
    <property type="project" value="InterPro"/>
</dbReference>
<feature type="compositionally biased region" description="Basic and acidic residues" evidence="1">
    <location>
        <begin position="16"/>
        <end position="25"/>
    </location>
</feature>
<reference evidence="4" key="1">
    <citation type="submission" date="2011-03" db="EMBL/GenBank/DDBJ databases">
        <title>Draft genome sequence of Brevundimonas diminuta.</title>
        <authorList>
            <person name="Brown P.J.B."/>
            <person name="Buechlein A."/>
            <person name="Hemmerich C."/>
            <person name="Brun Y.V."/>
        </authorList>
    </citation>
    <scope>NUCLEOTIDE SEQUENCE [LARGE SCALE GENOMIC DNA]</scope>
    <source>
        <strain evidence="4">C19</strain>
    </source>
</reference>
<dbReference type="SMART" id="SM00530">
    <property type="entry name" value="HTH_XRE"/>
    <property type="match status" value="1"/>
</dbReference>
<evidence type="ECO:0000313" key="3">
    <source>
        <dbReference type="EMBL" id="EGF89662.1"/>
    </source>
</evidence>
<proteinExistence type="predicted"/>
<dbReference type="STRING" id="715226.ABI_40850"/>